<dbReference type="InterPro" id="IPR004089">
    <property type="entry name" value="MCPsignal_dom"/>
</dbReference>
<evidence type="ECO:0000259" key="4">
    <source>
        <dbReference type="PROSITE" id="PS50111"/>
    </source>
</evidence>
<evidence type="ECO:0000313" key="5">
    <source>
        <dbReference type="EMBL" id="MBP2292420.1"/>
    </source>
</evidence>
<dbReference type="SMART" id="SM00283">
    <property type="entry name" value="MA"/>
    <property type="match status" value="1"/>
</dbReference>
<sequence length="392" mass="43077">MSYDRSFRGSHGGGGSYGDHVALAEPELESLGTVSPATAEKLPVTADLLSTWLGYADVQRRTLEAIQHELSRTSDTVESATLDLSSRFRELAEKAMEQSLRVEQIVSMAGSVAIDGERVPMDQLVVGMQDMIADMITNIVTLSRHAMSMVYLLDDVQKDVSELEKSIADIDVINRQTNFLALNATIEASRAGEAGRTFAVVAQEVRHLSRSTGELADRMRSKVTAVVKGVRNGHDILRQIANTDMSPQMLAKERVDKTMESLVDQTNHFQTVLETAAVVSSDMSSTIGHMVTGMQFQDLTKQRLEAINDSLAIMSAGLDELENRTRVELPASLNGRVPQEWLDELLGRFTLSEMRQRFVRKLLLEGTALDEHGVLDVDAGHDDSSGGDIELF</sequence>
<organism evidence="5 6">
    <name type="scientific">Azospirillum rugosum</name>
    <dbReference type="NCBI Taxonomy" id="416170"/>
    <lineage>
        <taxon>Bacteria</taxon>
        <taxon>Pseudomonadati</taxon>
        <taxon>Pseudomonadota</taxon>
        <taxon>Alphaproteobacteria</taxon>
        <taxon>Rhodospirillales</taxon>
        <taxon>Azospirillaceae</taxon>
        <taxon>Azospirillum</taxon>
    </lineage>
</organism>
<evidence type="ECO:0000313" key="6">
    <source>
        <dbReference type="Proteomes" id="UP000781958"/>
    </source>
</evidence>
<dbReference type="RefSeq" id="WP_209766283.1">
    <property type="nucleotide sequence ID" value="NZ_JAGINP010000006.1"/>
</dbReference>
<evidence type="ECO:0000256" key="3">
    <source>
        <dbReference type="SAM" id="MobiDB-lite"/>
    </source>
</evidence>
<name>A0ABS4SLZ8_9PROT</name>
<proteinExistence type="predicted"/>
<dbReference type="PROSITE" id="PS50111">
    <property type="entry name" value="CHEMOTAXIS_TRANSDUC_2"/>
    <property type="match status" value="1"/>
</dbReference>
<protein>
    <submittedName>
        <fullName evidence="5">Methyl-accepting chemotaxis protein</fullName>
    </submittedName>
</protein>
<reference evidence="5 6" key="1">
    <citation type="submission" date="2021-03" db="EMBL/GenBank/DDBJ databases">
        <title>Genomic Encyclopedia of Type Strains, Phase III (KMG-III): the genomes of soil and plant-associated and newly described type strains.</title>
        <authorList>
            <person name="Whitman W."/>
        </authorList>
    </citation>
    <scope>NUCLEOTIDE SEQUENCE [LARGE SCALE GENOMIC DNA]</scope>
    <source>
        <strain evidence="5 6">IMMIB AFH-6</strain>
    </source>
</reference>
<dbReference type="PANTHER" id="PTHR32089:SF112">
    <property type="entry name" value="LYSOZYME-LIKE PROTEIN-RELATED"/>
    <property type="match status" value="1"/>
</dbReference>
<dbReference type="SUPFAM" id="SSF58104">
    <property type="entry name" value="Methyl-accepting chemotaxis protein (MCP) signaling domain"/>
    <property type="match status" value="1"/>
</dbReference>
<feature type="domain" description="Methyl-accepting transducer" evidence="4">
    <location>
        <begin position="73"/>
        <end position="312"/>
    </location>
</feature>
<dbReference type="PANTHER" id="PTHR32089">
    <property type="entry name" value="METHYL-ACCEPTING CHEMOTAXIS PROTEIN MCPB"/>
    <property type="match status" value="1"/>
</dbReference>
<dbReference type="Proteomes" id="UP000781958">
    <property type="component" value="Unassembled WGS sequence"/>
</dbReference>
<dbReference type="EMBL" id="JAGINP010000006">
    <property type="protein sequence ID" value="MBP2292420.1"/>
    <property type="molecule type" value="Genomic_DNA"/>
</dbReference>
<dbReference type="Gene3D" id="1.10.287.950">
    <property type="entry name" value="Methyl-accepting chemotaxis protein"/>
    <property type="match status" value="1"/>
</dbReference>
<feature type="region of interest" description="Disordered" evidence="3">
    <location>
        <begin position="1"/>
        <end position="20"/>
    </location>
</feature>
<keyword evidence="1 2" id="KW-0807">Transducer</keyword>
<keyword evidence="6" id="KW-1185">Reference proteome</keyword>
<comment type="caution">
    <text evidence="5">The sequence shown here is derived from an EMBL/GenBank/DDBJ whole genome shotgun (WGS) entry which is preliminary data.</text>
</comment>
<gene>
    <name evidence="5" type="ORF">J2851_002190</name>
</gene>
<evidence type="ECO:0000256" key="1">
    <source>
        <dbReference type="ARBA" id="ARBA00023224"/>
    </source>
</evidence>
<dbReference type="Pfam" id="PF00015">
    <property type="entry name" value="MCPsignal"/>
    <property type="match status" value="1"/>
</dbReference>
<accession>A0ABS4SLZ8</accession>
<evidence type="ECO:0000256" key="2">
    <source>
        <dbReference type="PROSITE-ProRule" id="PRU00284"/>
    </source>
</evidence>